<sequence length="140" mass="16069">MVALRFEIQGEEDIRKQLELKTPKEAKSILRRTMVGLAKGVRDDARVRAPQATRTLRKAIVHKRDRGTKNSVEASVWVKHGRGVKHSAFYWRFVEWGAKQAAGTPFLTPAFVRGRAVFNKFFRAEFFKQLVKKIKKSGSK</sequence>
<protein>
    <recommendedName>
        <fullName evidence="2">HK97 gp10 family phage protein</fullName>
    </recommendedName>
</protein>
<dbReference type="NCBIfam" id="TIGR01725">
    <property type="entry name" value="phge_HK97_gp10"/>
    <property type="match status" value="1"/>
</dbReference>
<evidence type="ECO:0008006" key="2">
    <source>
        <dbReference type="Google" id="ProtNLM"/>
    </source>
</evidence>
<organism evidence="1">
    <name type="scientific">marine sediment metagenome</name>
    <dbReference type="NCBI Taxonomy" id="412755"/>
    <lineage>
        <taxon>unclassified sequences</taxon>
        <taxon>metagenomes</taxon>
        <taxon>ecological metagenomes</taxon>
    </lineage>
</organism>
<gene>
    <name evidence="1" type="ORF">LCGC14_0424520</name>
</gene>
<accession>A0A0F9SPS9</accession>
<dbReference type="Pfam" id="PF04883">
    <property type="entry name" value="HK97-gp10_like"/>
    <property type="match status" value="1"/>
</dbReference>
<reference evidence="1" key="1">
    <citation type="journal article" date="2015" name="Nature">
        <title>Complex archaea that bridge the gap between prokaryotes and eukaryotes.</title>
        <authorList>
            <person name="Spang A."/>
            <person name="Saw J.H."/>
            <person name="Jorgensen S.L."/>
            <person name="Zaremba-Niedzwiedzka K."/>
            <person name="Martijn J."/>
            <person name="Lind A.E."/>
            <person name="van Eijk R."/>
            <person name="Schleper C."/>
            <person name="Guy L."/>
            <person name="Ettema T.J."/>
        </authorList>
    </citation>
    <scope>NUCLEOTIDE SEQUENCE</scope>
</reference>
<comment type="caution">
    <text evidence="1">The sequence shown here is derived from an EMBL/GenBank/DDBJ whole genome shotgun (WGS) entry which is preliminary data.</text>
</comment>
<name>A0A0F9SPS9_9ZZZZ</name>
<evidence type="ECO:0000313" key="1">
    <source>
        <dbReference type="EMBL" id="KKN71035.1"/>
    </source>
</evidence>
<proteinExistence type="predicted"/>
<dbReference type="AlphaFoldDB" id="A0A0F9SPS9"/>
<dbReference type="EMBL" id="LAZR01000391">
    <property type="protein sequence ID" value="KKN71035.1"/>
    <property type="molecule type" value="Genomic_DNA"/>
</dbReference>
<dbReference type="InterPro" id="IPR010064">
    <property type="entry name" value="HK97-gp10_tail"/>
</dbReference>